<comment type="similarity">
    <text evidence="1">Belongs to the TonB-dependent receptor family.</text>
</comment>
<reference evidence="3" key="1">
    <citation type="submission" date="2020-10" db="EMBL/GenBank/DDBJ databases">
        <authorList>
            <person name="Gilroy R."/>
        </authorList>
    </citation>
    <scope>NUCLEOTIDE SEQUENCE</scope>
    <source>
        <strain evidence="3">B1-15692</strain>
    </source>
</reference>
<evidence type="ECO:0000313" key="4">
    <source>
        <dbReference type="Proteomes" id="UP000823660"/>
    </source>
</evidence>
<sequence>MKTLIISALCALTLCSVPYGAEARPAQSDTLDRYVIDGEDVTGFDGSQLVGKTIQSYDVSVSKSGRTVYRVHTVTTAPSLSGLQGKLSGISLNLDALKKLEDISFAKIVEMGDEDLDSLKGLEDISFAEIQKMGYGKLEKLKEQIDDLKDELEIYRNISADVMHRPLIIVDGTETGSIPDPQDIASVIVIKPGSKAALEYGDKAGNGVLEINTRKNASLDAANPVVIIDGKEVSSDVMNTLDPEKIQSVTVLKNAEDVKKYTDVPNRGVIVIKTKGK</sequence>
<dbReference type="EMBL" id="JADIMH010000062">
    <property type="protein sequence ID" value="MBO8467895.1"/>
    <property type="molecule type" value="Genomic_DNA"/>
</dbReference>
<proteinExistence type="inferred from homology"/>
<feature type="chain" id="PRO_5039731257" description="TonB-dependent receptor plug domain-containing protein" evidence="2">
    <location>
        <begin position="24"/>
        <end position="277"/>
    </location>
</feature>
<organism evidence="3 4">
    <name type="scientific">Candidatus Cryptobacteroides faecipullorum</name>
    <dbReference type="NCBI Taxonomy" id="2840764"/>
    <lineage>
        <taxon>Bacteria</taxon>
        <taxon>Pseudomonadati</taxon>
        <taxon>Bacteroidota</taxon>
        <taxon>Bacteroidia</taxon>
        <taxon>Bacteroidales</taxon>
        <taxon>Candidatus Cryptobacteroides</taxon>
    </lineage>
</organism>
<gene>
    <name evidence="3" type="ORF">IAB99_09080</name>
</gene>
<keyword evidence="1" id="KW-0998">Cell outer membrane</keyword>
<comment type="subcellular location">
    <subcellularLocation>
        <location evidence="1">Cell outer membrane</location>
        <topology evidence="1">Multi-pass membrane protein</topology>
    </subcellularLocation>
</comment>
<comment type="caution">
    <text evidence="3">The sequence shown here is derived from an EMBL/GenBank/DDBJ whole genome shotgun (WGS) entry which is preliminary data.</text>
</comment>
<dbReference type="PROSITE" id="PS52016">
    <property type="entry name" value="TONB_DEPENDENT_REC_3"/>
    <property type="match status" value="1"/>
</dbReference>
<keyword evidence="1" id="KW-0812">Transmembrane</keyword>
<keyword evidence="1" id="KW-1134">Transmembrane beta strand</keyword>
<evidence type="ECO:0000256" key="2">
    <source>
        <dbReference type="SAM" id="SignalP"/>
    </source>
</evidence>
<keyword evidence="2" id="KW-0732">Signal</keyword>
<dbReference type="GO" id="GO:0009279">
    <property type="term" value="C:cell outer membrane"/>
    <property type="evidence" value="ECO:0007669"/>
    <property type="project" value="UniProtKB-SubCell"/>
</dbReference>
<dbReference type="Proteomes" id="UP000823660">
    <property type="component" value="Unassembled WGS sequence"/>
</dbReference>
<keyword evidence="1" id="KW-0472">Membrane</keyword>
<dbReference type="InterPro" id="IPR039426">
    <property type="entry name" value="TonB-dep_rcpt-like"/>
</dbReference>
<evidence type="ECO:0000313" key="3">
    <source>
        <dbReference type="EMBL" id="MBO8467895.1"/>
    </source>
</evidence>
<feature type="signal peptide" evidence="2">
    <location>
        <begin position="1"/>
        <end position="23"/>
    </location>
</feature>
<accession>A0A9D9I8V5</accession>
<name>A0A9D9I8V5_9BACT</name>
<keyword evidence="1" id="KW-0813">Transport</keyword>
<reference evidence="3" key="2">
    <citation type="journal article" date="2021" name="PeerJ">
        <title>Extensive microbial diversity within the chicken gut microbiome revealed by metagenomics and culture.</title>
        <authorList>
            <person name="Gilroy R."/>
            <person name="Ravi A."/>
            <person name="Getino M."/>
            <person name="Pursley I."/>
            <person name="Horton D.L."/>
            <person name="Alikhan N.F."/>
            <person name="Baker D."/>
            <person name="Gharbi K."/>
            <person name="Hall N."/>
            <person name="Watson M."/>
            <person name="Adriaenssens E.M."/>
            <person name="Foster-Nyarko E."/>
            <person name="Jarju S."/>
            <person name="Secka A."/>
            <person name="Antonio M."/>
            <person name="Oren A."/>
            <person name="Chaudhuri R.R."/>
            <person name="La Ragione R."/>
            <person name="Hildebrand F."/>
            <person name="Pallen M.J."/>
        </authorList>
    </citation>
    <scope>NUCLEOTIDE SEQUENCE</scope>
    <source>
        <strain evidence="3">B1-15692</strain>
    </source>
</reference>
<evidence type="ECO:0000256" key="1">
    <source>
        <dbReference type="PROSITE-ProRule" id="PRU01360"/>
    </source>
</evidence>
<dbReference type="AlphaFoldDB" id="A0A9D9I8V5"/>
<evidence type="ECO:0008006" key="5">
    <source>
        <dbReference type="Google" id="ProtNLM"/>
    </source>
</evidence>
<protein>
    <recommendedName>
        <fullName evidence="5">TonB-dependent receptor plug domain-containing protein</fullName>
    </recommendedName>
</protein>